<comment type="caution">
    <text evidence="1">The sequence shown here is derived from an EMBL/GenBank/DDBJ whole genome shotgun (WGS) entry which is preliminary data.</text>
</comment>
<dbReference type="AlphaFoldDB" id="A0AAV7VVF4"/>
<keyword evidence="2" id="KW-1185">Reference proteome</keyword>
<accession>A0AAV7VVF4</accession>
<protein>
    <submittedName>
        <fullName evidence="1">Uncharacterized protein</fullName>
    </submittedName>
</protein>
<reference evidence="1" key="1">
    <citation type="journal article" date="2022" name="bioRxiv">
        <title>Sequencing and chromosome-scale assembly of the giantPleurodeles waltlgenome.</title>
        <authorList>
            <person name="Brown T."/>
            <person name="Elewa A."/>
            <person name="Iarovenko S."/>
            <person name="Subramanian E."/>
            <person name="Araus A.J."/>
            <person name="Petzold A."/>
            <person name="Susuki M."/>
            <person name="Suzuki K.-i.T."/>
            <person name="Hayashi T."/>
            <person name="Toyoda A."/>
            <person name="Oliveira C."/>
            <person name="Osipova E."/>
            <person name="Leigh N.D."/>
            <person name="Simon A."/>
            <person name="Yun M.H."/>
        </authorList>
    </citation>
    <scope>NUCLEOTIDE SEQUENCE</scope>
    <source>
        <strain evidence="1">20211129_DDA</strain>
        <tissue evidence="1">Liver</tissue>
    </source>
</reference>
<organism evidence="1 2">
    <name type="scientific">Pleurodeles waltl</name>
    <name type="common">Iberian ribbed newt</name>
    <dbReference type="NCBI Taxonomy" id="8319"/>
    <lineage>
        <taxon>Eukaryota</taxon>
        <taxon>Metazoa</taxon>
        <taxon>Chordata</taxon>
        <taxon>Craniata</taxon>
        <taxon>Vertebrata</taxon>
        <taxon>Euteleostomi</taxon>
        <taxon>Amphibia</taxon>
        <taxon>Batrachia</taxon>
        <taxon>Caudata</taxon>
        <taxon>Salamandroidea</taxon>
        <taxon>Salamandridae</taxon>
        <taxon>Pleurodelinae</taxon>
        <taxon>Pleurodeles</taxon>
    </lineage>
</organism>
<evidence type="ECO:0000313" key="1">
    <source>
        <dbReference type="EMBL" id="KAJ1205653.1"/>
    </source>
</evidence>
<dbReference type="Proteomes" id="UP001066276">
    <property type="component" value="Chromosome 1_2"/>
</dbReference>
<evidence type="ECO:0000313" key="2">
    <source>
        <dbReference type="Proteomes" id="UP001066276"/>
    </source>
</evidence>
<gene>
    <name evidence="1" type="ORF">NDU88_001081</name>
</gene>
<proteinExistence type="predicted"/>
<sequence>MPMTETPYLLLDSVGRRCILARLERARAGPANAAVAPWAAGRKTGVLAGACAESQQIGRMRRHNQQRKKGTVDSVVIILEAFKVTLRGFCLDKGVCILRYLRATLDLLELQLKRIESERVEAPSADVVGRLRETLTEFQETAEREVLFKGKYAWAHSYGEGERPGMGCGSGGLLYVDFYRGLRCIYCKLNKQKEMCLVL</sequence>
<name>A0AAV7VVF4_PLEWA</name>
<dbReference type="EMBL" id="JANPWB010000002">
    <property type="protein sequence ID" value="KAJ1205653.1"/>
    <property type="molecule type" value="Genomic_DNA"/>
</dbReference>